<dbReference type="VEuPathDB" id="TrichDB:TVAG_259390"/>
<dbReference type="KEGG" id="tva:4767789"/>
<feature type="domain" description="RGS" evidence="2">
    <location>
        <begin position="76"/>
        <end position="189"/>
    </location>
</feature>
<dbReference type="Pfam" id="PF00615">
    <property type="entry name" value="RGS"/>
    <property type="match status" value="1"/>
</dbReference>
<evidence type="ECO:0000259" key="2">
    <source>
        <dbReference type="PROSITE" id="PS50132"/>
    </source>
</evidence>
<dbReference type="Gene3D" id="1.10.167.10">
    <property type="entry name" value="Regulator of G-protein Signalling 4, domain 2"/>
    <property type="match status" value="1"/>
</dbReference>
<accession>A2EBZ0</accession>
<dbReference type="Proteomes" id="UP000001542">
    <property type="component" value="Unassembled WGS sequence"/>
</dbReference>
<organism evidence="3 4">
    <name type="scientific">Trichomonas vaginalis (strain ATCC PRA-98 / G3)</name>
    <dbReference type="NCBI Taxonomy" id="412133"/>
    <lineage>
        <taxon>Eukaryota</taxon>
        <taxon>Metamonada</taxon>
        <taxon>Parabasalia</taxon>
        <taxon>Trichomonadida</taxon>
        <taxon>Trichomonadidae</taxon>
        <taxon>Trichomonas</taxon>
    </lineage>
</organism>
<evidence type="ECO:0000313" key="3">
    <source>
        <dbReference type="EMBL" id="EAY09858.1"/>
    </source>
</evidence>
<sequence length="197" mass="22604">MDCVSLAKRLAAKRASSNAPISPVKHRLSVDAPPLPTKRENRTPSKENIPDNPIFLSDTKGVLSDSNSDYYHYVPPIERIFEDANLHRYFKRFLAERKLESVLDFLENARNYKKQFPSVPAQQIKKHRAVVEQLGRIPASFLKSASKGSHKMSSVTAESFDDTIFYILEELNEKEYHSFSNSVLFTKWVLKYHNCGK</sequence>
<reference evidence="3" key="2">
    <citation type="journal article" date="2007" name="Science">
        <title>Draft genome sequence of the sexually transmitted pathogen Trichomonas vaginalis.</title>
        <authorList>
            <person name="Carlton J.M."/>
            <person name="Hirt R.P."/>
            <person name="Silva J.C."/>
            <person name="Delcher A.L."/>
            <person name="Schatz M."/>
            <person name="Zhao Q."/>
            <person name="Wortman J.R."/>
            <person name="Bidwell S.L."/>
            <person name="Alsmark U.C.M."/>
            <person name="Besteiro S."/>
            <person name="Sicheritz-Ponten T."/>
            <person name="Noel C.J."/>
            <person name="Dacks J.B."/>
            <person name="Foster P.G."/>
            <person name="Simillion C."/>
            <person name="Van de Peer Y."/>
            <person name="Miranda-Saavedra D."/>
            <person name="Barton G.J."/>
            <person name="Westrop G.D."/>
            <person name="Mueller S."/>
            <person name="Dessi D."/>
            <person name="Fiori P.L."/>
            <person name="Ren Q."/>
            <person name="Paulsen I."/>
            <person name="Zhang H."/>
            <person name="Bastida-Corcuera F.D."/>
            <person name="Simoes-Barbosa A."/>
            <person name="Brown M.T."/>
            <person name="Hayes R.D."/>
            <person name="Mukherjee M."/>
            <person name="Okumura C.Y."/>
            <person name="Schneider R."/>
            <person name="Smith A.J."/>
            <person name="Vanacova S."/>
            <person name="Villalvazo M."/>
            <person name="Haas B.J."/>
            <person name="Pertea M."/>
            <person name="Feldblyum T.V."/>
            <person name="Utterback T.R."/>
            <person name="Shu C.L."/>
            <person name="Osoegawa K."/>
            <person name="de Jong P.J."/>
            <person name="Hrdy I."/>
            <person name="Horvathova L."/>
            <person name="Zubacova Z."/>
            <person name="Dolezal P."/>
            <person name="Malik S.B."/>
            <person name="Logsdon J.M. Jr."/>
            <person name="Henze K."/>
            <person name="Gupta A."/>
            <person name="Wang C.C."/>
            <person name="Dunne R.L."/>
            <person name="Upcroft J.A."/>
            <person name="Upcroft P."/>
            <person name="White O."/>
            <person name="Salzberg S.L."/>
            <person name="Tang P."/>
            <person name="Chiu C.-H."/>
            <person name="Lee Y.-S."/>
            <person name="Embley T.M."/>
            <person name="Coombs G.H."/>
            <person name="Mottram J.C."/>
            <person name="Tachezy J."/>
            <person name="Fraser-Liggett C.M."/>
            <person name="Johnson P.J."/>
        </authorList>
    </citation>
    <scope>NUCLEOTIDE SEQUENCE [LARGE SCALE GENOMIC DNA]</scope>
    <source>
        <strain evidence="3">G3</strain>
    </source>
</reference>
<protein>
    <recommendedName>
        <fullName evidence="2">RGS domain-containing protein</fullName>
    </recommendedName>
</protein>
<evidence type="ECO:0000256" key="1">
    <source>
        <dbReference type="SAM" id="MobiDB-lite"/>
    </source>
</evidence>
<proteinExistence type="predicted"/>
<feature type="region of interest" description="Disordered" evidence="1">
    <location>
        <begin position="17"/>
        <end position="51"/>
    </location>
</feature>
<dbReference type="OrthoDB" id="10473348at2759"/>
<feature type="compositionally biased region" description="Basic and acidic residues" evidence="1">
    <location>
        <begin position="37"/>
        <end position="49"/>
    </location>
</feature>
<dbReference type="PROSITE" id="PS50132">
    <property type="entry name" value="RGS"/>
    <property type="match status" value="1"/>
</dbReference>
<dbReference type="InterPro" id="IPR016137">
    <property type="entry name" value="RGS"/>
</dbReference>
<dbReference type="InParanoid" id="A2EBZ0"/>
<dbReference type="InterPro" id="IPR044926">
    <property type="entry name" value="RGS_subdomain_2"/>
</dbReference>
<name>A2EBZ0_TRIV3</name>
<reference evidence="3" key="1">
    <citation type="submission" date="2006-10" db="EMBL/GenBank/DDBJ databases">
        <authorList>
            <person name="Amadeo P."/>
            <person name="Zhao Q."/>
            <person name="Wortman J."/>
            <person name="Fraser-Liggett C."/>
            <person name="Carlton J."/>
        </authorList>
    </citation>
    <scope>NUCLEOTIDE SEQUENCE</scope>
    <source>
        <strain evidence="3">G3</strain>
    </source>
</reference>
<dbReference type="SMR" id="A2EBZ0"/>
<dbReference type="VEuPathDB" id="TrichDB:TVAGG3_0652340"/>
<dbReference type="InterPro" id="IPR036305">
    <property type="entry name" value="RGS_sf"/>
</dbReference>
<keyword evidence="4" id="KW-1185">Reference proteome</keyword>
<dbReference type="RefSeq" id="XP_001322081.1">
    <property type="nucleotide sequence ID" value="XM_001322046.1"/>
</dbReference>
<dbReference type="EMBL" id="DS113349">
    <property type="protein sequence ID" value="EAY09858.1"/>
    <property type="molecule type" value="Genomic_DNA"/>
</dbReference>
<evidence type="ECO:0000313" key="4">
    <source>
        <dbReference type="Proteomes" id="UP000001542"/>
    </source>
</evidence>
<gene>
    <name evidence="3" type="ORF">TVAG_259390</name>
</gene>
<dbReference type="AlphaFoldDB" id="A2EBZ0"/>
<dbReference type="SUPFAM" id="SSF48097">
    <property type="entry name" value="Regulator of G-protein signaling, RGS"/>
    <property type="match status" value="1"/>
</dbReference>